<dbReference type="CDD" id="cd00338">
    <property type="entry name" value="Ser_Recombinase"/>
    <property type="match status" value="1"/>
</dbReference>
<dbReference type="PANTHER" id="PTHR30461">
    <property type="entry name" value="DNA-INVERTASE FROM LAMBDOID PROPHAGE"/>
    <property type="match status" value="1"/>
</dbReference>
<dbReference type="InterPro" id="IPR036162">
    <property type="entry name" value="Resolvase-like_N_sf"/>
</dbReference>
<dbReference type="PANTHER" id="PTHR30461:SF23">
    <property type="entry name" value="DNA RECOMBINASE-RELATED"/>
    <property type="match status" value="1"/>
</dbReference>
<evidence type="ECO:0000313" key="4">
    <source>
        <dbReference type="Proteomes" id="UP000229176"/>
    </source>
</evidence>
<evidence type="ECO:0000313" key="3">
    <source>
        <dbReference type="EMBL" id="PIP69112.1"/>
    </source>
</evidence>
<evidence type="ECO:0000259" key="1">
    <source>
        <dbReference type="PROSITE" id="PS51736"/>
    </source>
</evidence>
<dbReference type="EMBL" id="PCTI01000012">
    <property type="protein sequence ID" value="PIP69112.1"/>
    <property type="molecule type" value="Genomic_DNA"/>
</dbReference>
<dbReference type="Pfam" id="PF13408">
    <property type="entry name" value="Zn_ribbon_recom"/>
    <property type="match status" value="1"/>
</dbReference>
<dbReference type="Gene3D" id="3.40.50.1390">
    <property type="entry name" value="Resolvase, N-terminal catalytic domain"/>
    <property type="match status" value="1"/>
</dbReference>
<organism evidence="3 4">
    <name type="scientific">Candidatus Nomurabacteria bacterium CG22_combo_CG10-13_8_21_14_all_32_8</name>
    <dbReference type="NCBI Taxonomy" id="1974732"/>
    <lineage>
        <taxon>Bacteria</taxon>
        <taxon>Candidatus Nomuraibacteriota</taxon>
    </lineage>
</organism>
<feature type="domain" description="Recombinase" evidence="2">
    <location>
        <begin position="160"/>
        <end position="267"/>
    </location>
</feature>
<dbReference type="SUPFAM" id="SSF53041">
    <property type="entry name" value="Resolvase-like"/>
    <property type="match status" value="1"/>
</dbReference>
<dbReference type="InterPro" id="IPR011109">
    <property type="entry name" value="DNA_bind_recombinase_dom"/>
</dbReference>
<dbReference type="Gene3D" id="3.90.1750.20">
    <property type="entry name" value="Putative Large Serine Recombinase, Chain B, Domain 2"/>
    <property type="match status" value="1"/>
</dbReference>
<reference evidence="3 4" key="1">
    <citation type="submission" date="2017-09" db="EMBL/GenBank/DDBJ databases">
        <title>Depth-based differentiation of microbial function through sediment-hosted aquifers and enrichment of novel symbionts in the deep terrestrial subsurface.</title>
        <authorList>
            <person name="Probst A.J."/>
            <person name="Ladd B."/>
            <person name="Jarett J.K."/>
            <person name="Geller-Mcgrath D.E."/>
            <person name="Sieber C.M."/>
            <person name="Emerson J.B."/>
            <person name="Anantharaman K."/>
            <person name="Thomas B.C."/>
            <person name="Malmstrom R."/>
            <person name="Stieglmeier M."/>
            <person name="Klingl A."/>
            <person name="Woyke T."/>
            <person name="Ryan C.M."/>
            <person name="Banfield J.F."/>
        </authorList>
    </citation>
    <scope>NUCLEOTIDE SEQUENCE [LARGE SCALE GENOMIC DNA]</scope>
    <source>
        <strain evidence="3">CG22_combo_CG10-13_8_21_14_all_32_8</strain>
    </source>
</reference>
<dbReference type="GO" id="GO:0003677">
    <property type="term" value="F:DNA binding"/>
    <property type="evidence" value="ECO:0007669"/>
    <property type="project" value="InterPro"/>
</dbReference>
<dbReference type="InterPro" id="IPR025827">
    <property type="entry name" value="Zn_ribbon_recom_dom"/>
</dbReference>
<protein>
    <recommendedName>
        <fullName evidence="5">Recombinase</fullName>
    </recommendedName>
</protein>
<name>A0A2H0CGT4_9BACT</name>
<gene>
    <name evidence="3" type="ORF">COW91_01115</name>
</gene>
<dbReference type="Pfam" id="PF07508">
    <property type="entry name" value="Recombinase"/>
    <property type="match status" value="1"/>
</dbReference>
<accession>A0A2H0CGT4</accession>
<dbReference type="InterPro" id="IPR050639">
    <property type="entry name" value="SSR_resolvase"/>
</dbReference>
<evidence type="ECO:0008006" key="5">
    <source>
        <dbReference type="Google" id="ProtNLM"/>
    </source>
</evidence>
<dbReference type="PROSITE" id="PS51736">
    <property type="entry name" value="RECOMBINASES_3"/>
    <property type="match status" value="1"/>
</dbReference>
<dbReference type="SMART" id="SM00857">
    <property type="entry name" value="Resolvase"/>
    <property type="match status" value="1"/>
</dbReference>
<sequence>MNNPTKKFFIYTRKSTDDKDRQVRSISDQLSELKELAIKESLEIIDVFVEKQTAKIPGRPVFNEMMERMEKGEAQGILAWHPDRLARNSVDGGKIIYLVDTGIIKDLKFSTFWFDSTPQGKFMLSIAFSQSKYYVDNLSENIKRGHRNKLKEGIWPRNAPMGYLNDSEKKIIIPDPERSPYITKAFEAYATGKYTLRQIRDMINKLGLRSGKGQELSISGMHEILRNPFFCGLMRYGGEIHEGKHEPIITKKLFDQCQEVMMRKSKPKDTGFKTYLYRGFFRCGECGCFITTETQKGHNYLRCTKRKNPCAQKYVREEIITSQIKENIKKVSLPLDWTKWMIEENRKDQSTEIQSSEIFSQSTKDEISLLDSKIEKLMTAYLENALSLEEYRDAKSAFVGSKQLLKEKLLSFEKKSHNRFELTEKFLKDNITNAELANEKTNEENLHLFQKVGSNFKIHNRTILFEPRGAWKILAGFGFGGNSAQSSALRADAFFRGNALTQNLRYLLVEILTFFEQNPEQ</sequence>
<dbReference type="GO" id="GO:0000150">
    <property type="term" value="F:DNA strand exchange activity"/>
    <property type="evidence" value="ECO:0007669"/>
    <property type="project" value="InterPro"/>
</dbReference>
<feature type="domain" description="Resolvase/invertase-type recombinase catalytic" evidence="1">
    <location>
        <begin position="7"/>
        <end position="153"/>
    </location>
</feature>
<dbReference type="InterPro" id="IPR006119">
    <property type="entry name" value="Resolv_N"/>
</dbReference>
<evidence type="ECO:0000259" key="2">
    <source>
        <dbReference type="PROSITE" id="PS51737"/>
    </source>
</evidence>
<dbReference type="Proteomes" id="UP000229176">
    <property type="component" value="Unassembled WGS sequence"/>
</dbReference>
<dbReference type="InterPro" id="IPR038109">
    <property type="entry name" value="DNA_bind_recomb_sf"/>
</dbReference>
<proteinExistence type="predicted"/>
<dbReference type="AlphaFoldDB" id="A0A2H0CGT4"/>
<comment type="caution">
    <text evidence="3">The sequence shown here is derived from an EMBL/GenBank/DDBJ whole genome shotgun (WGS) entry which is preliminary data.</text>
</comment>
<dbReference type="PROSITE" id="PS51737">
    <property type="entry name" value="RECOMBINASE_DNA_BIND"/>
    <property type="match status" value="1"/>
</dbReference>
<dbReference type="Pfam" id="PF00239">
    <property type="entry name" value="Resolvase"/>
    <property type="match status" value="1"/>
</dbReference>